<accession>A0A7I7YZD0</accession>
<dbReference type="InterPro" id="IPR036866">
    <property type="entry name" value="RibonucZ/Hydroxyglut_hydro"/>
</dbReference>
<keyword evidence="4" id="KW-0862">Zinc</keyword>
<dbReference type="OrthoDB" id="5177904at2"/>
<dbReference type="EMBL" id="AP022614">
    <property type="protein sequence ID" value="BBZ46692.1"/>
    <property type="molecule type" value="Genomic_DNA"/>
</dbReference>
<dbReference type="SUPFAM" id="SSF56281">
    <property type="entry name" value="Metallo-hydrolase/oxidoreductase"/>
    <property type="match status" value="1"/>
</dbReference>
<keyword evidence="6" id="KW-1185">Reference proteome</keyword>
<evidence type="ECO:0000313" key="5">
    <source>
        <dbReference type="EMBL" id="BBZ46692.1"/>
    </source>
</evidence>
<comment type="similarity">
    <text evidence="1">Belongs to the metallo-beta-lactamase superfamily.</text>
</comment>
<dbReference type="CDD" id="cd16277">
    <property type="entry name" value="metallo-hydrolase-like_MBL-fold"/>
    <property type="match status" value="1"/>
</dbReference>
<dbReference type="PANTHER" id="PTHR42978:SF6">
    <property type="entry name" value="QUORUM-QUENCHING LACTONASE YTNP-RELATED"/>
    <property type="match status" value="1"/>
</dbReference>
<evidence type="ECO:0000256" key="3">
    <source>
        <dbReference type="ARBA" id="ARBA00022801"/>
    </source>
</evidence>
<dbReference type="SMART" id="SM00849">
    <property type="entry name" value="Lactamase_B"/>
    <property type="match status" value="1"/>
</dbReference>
<reference evidence="5 6" key="1">
    <citation type="journal article" date="2019" name="Emerg. Microbes Infect.">
        <title>Comprehensive subspecies identification of 175 nontuberculous mycobacteria species based on 7547 genomic profiles.</title>
        <authorList>
            <person name="Matsumoto Y."/>
            <person name="Kinjo T."/>
            <person name="Motooka D."/>
            <person name="Nabeya D."/>
            <person name="Jung N."/>
            <person name="Uechi K."/>
            <person name="Horii T."/>
            <person name="Iida T."/>
            <person name="Fujita J."/>
            <person name="Nakamura S."/>
        </authorList>
    </citation>
    <scope>NUCLEOTIDE SEQUENCE [LARGE SCALE GENOMIC DNA]</scope>
    <source>
        <strain evidence="5 6">JCM 14742</strain>
    </source>
</reference>
<sequence>MADVQVFGDCEVRRVVEWVGPIKGVDEMFPGTPQQAWTQNVDWLNPQFYVPADHAYRCAIQTWVVCCEDSTVVVDTGVGNGRDRPQAPLLADLHTDFGDRLDAAGIDRFAVDYVVNTHIHYDHVGWNTMLAGGEWVPTFPNARYLVPQRDRDYFHPDNASRMRPPKNDDEAARFAGIRLVYADSIAPIEEAGQLVTWDGEYVIGDRLRLELTPGHTPGSSVLWLDDGRGAVFAGDLLHCPLQVSRPDDVCSFDLDAEAARTSRRDILDRAAQTDRTIFFAHCPGPGGLTVAFDDDQNYVIDDWASFPPI</sequence>
<proteinExistence type="inferred from homology"/>
<dbReference type="Gene3D" id="3.60.15.10">
    <property type="entry name" value="Ribonuclease Z/Hydroxyacylglutathione hydrolase-like"/>
    <property type="match status" value="1"/>
</dbReference>
<protein>
    <submittedName>
        <fullName evidence="5">MBL fold metallo-hydrolase</fullName>
    </submittedName>
</protein>
<dbReference type="PANTHER" id="PTHR42978">
    <property type="entry name" value="QUORUM-QUENCHING LACTONASE YTNP-RELATED-RELATED"/>
    <property type="match status" value="1"/>
</dbReference>
<dbReference type="InterPro" id="IPR001279">
    <property type="entry name" value="Metallo-B-lactamas"/>
</dbReference>
<evidence type="ECO:0000313" key="6">
    <source>
        <dbReference type="Proteomes" id="UP000467105"/>
    </source>
</evidence>
<keyword evidence="2" id="KW-0479">Metal-binding</keyword>
<evidence type="ECO:0000256" key="4">
    <source>
        <dbReference type="ARBA" id="ARBA00022833"/>
    </source>
</evidence>
<dbReference type="RefSeq" id="WP_085270467.1">
    <property type="nucleotide sequence ID" value="NZ_AP022614.1"/>
</dbReference>
<dbReference type="AlphaFoldDB" id="A0A7I7YZD0"/>
<dbReference type="Pfam" id="PF00753">
    <property type="entry name" value="Lactamase_B"/>
    <property type="match status" value="1"/>
</dbReference>
<name>A0A7I7YZD0_9MYCO</name>
<dbReference type="GO" id="GO:0016787">
    <property type="term" value="F:hydrolase activity"/>
    <property type="evidence" value="ECO:0007669"/>
    <property type="project" value="UniProtKB-KW"/>
</dbReference>
<keyword evidence="3 5" id="KW-0378">Hydrolase</keyword>
<evidence type="ECO:0000256" key="1">
    <source>
        <dbReference type="ARBA" id="ARBA00007749"/>
    </source>
</evidence>
<dbReference type="InterPro" id="IPR051013">
    <property type="entry name" value="MBL_superfamily_lactonases"/>
</dbReference>
<gene>
    <name evidence="5" type="ORF">MPRM_39730</name>
</gene>
<evidence type="ECO:0000256" key="2">
    <source>
        <dbReference type="ARBA" id="ARBA00022723"/>
    </source>
</evidence>
<dbReference type="Proteomes" id="UP000467105">
    <property type="component" value="Chromosome"/>
</dbReference>
<organism evidence="5 6">
    <name type="scientific">Mycobacterium parmense</name>
    <dbReference type="NCBI Taxonomy" id="185642"/>
    <lineage>
        <taxon>Bacteria</taxon>
        <taxon>Bacillati</taxon>
        <taxon>Actinomycetota</taxon>
        <taxon>Actinomycetes</taxon>
        <taxon>Mycobacteriales</taxon>
        <taxon>Mycobacteriaceae</taxon>
        <taxon>Mycobacterium</taxon>
        <taxon>Mycobacterium simiae complex</taxon>
    </lineage>
</organism>
<dbReference type="GO" id="GO:0046872">
    <property type="term" value="F:metal ion binding"/>
    <property type="evidence" value="ECO:0007669"/>
    <property type="project" value="UniProtKB-KW"/>
</dbReference>